<evidence type="ECO:0000313" key="2">
    <source>
        <dbReference type="Proteomes" id="UP001062165"/>
    </source>
</evidence>
<dbReference type="EMBL" id="CP106735">
    <property type="protein sequence ID" value="UXX80081.1"/>
    <property type="molecule type" value="Genomic_DNA"/>
</dbReference>
<sequence>MNKSYDTRVDYPLSYTFDRDSVVVIDPLAPQIKIDVTSGGWNLIRKTLRINATPINIPLDNPTEIKFLTRSSLIPMISDQLDGLRLIYVVTDTLFFNIEQRITKKLPVYIDSVAIPLSQSYRMVSPISCNVDSAIVSGPKSTMEQMPAYVQLDFSNKSIDSNFDDELGFFVSDHVTVEPNEAAVKFKVGKYLTREISIPIEPLDFPIDSSAYLSNHEIVLYYTIKEEDEDEVTATDFSITADYSMRNMKDSTVIPILMYAHEKALDIVLASDRIKLVYADPK</sequence>
<reference evidence="1" key="1">
    <citation type="submission" date="2022-10" db="EMBL/GenBank/DDBJ databases">
        <title>Comparative genomics and taxonomic characterization of three novel marine species of genus Reichenbachiella exhibiting antioxidant and polysaccharide degradation activities.</title>
        <authorList>
            <person name="Muhammad N."/>
            <person name="Lee Y.-J."/>
            <person name="Ko J."/>
            <person name="Kim S.-G."/>
        </authorList>
    </citation>
    <scope>NUCLEOTIDE SEQUENCE</scope>
    <source>
        <strain evidence="1">Wsw4-B4</strain>
    </source>
</reference>
<dbReference type="Proteomes" id="UP001062165">
    <property type="component" value="Chromosome"/>
</dbReference>
<organism evidence="1 2">
    <name type="scientific">Reichenbachiella carrageenanivorans</name>
    <dbReference type="NCBI Taxonomy" id="2979869"/>
    <lineage>
        <taxon>Bacteria</taxon>
        <taxon>Pseudomonadati</taxon>
        <taxon>Bacteroidota</taxon>
        <taxon>Cytophagia</taxon>
        <taxon>Cytophagales</taxon>
        <taxon>Reichenbachiellaceae</taxon>
        <taxon>Reichenbachiella</taxon>
    </lineage>
</organism>
<evidence type="ECO:0008006" key="3">
    <source>
        <dbReference type="Google" id="ProtNLM"/>
    </source>
</evidence>
<name>A0ABY6D1P9_9BACT</name>
<dbReference type="RefSeq" id="WP_263051811.1">
    <property type="nucleotide sequence ID" value="NZ_CP106735.1"/>
</dbReference>
<gene>
    <name evidence="1" type="ORF">N7E81_03040</name>
</gene>
<proteinExistence type="predicted"/>
<evidence type="ECO:0000313" key="1">
    <source>
        <dbReference type="EMBL" id="UXX80081.1"/>
    </source>
</evidence>
<protein>
    <recommendedName>
        <fullName evidence="3">YbbR-like protein</fullName>
    </recommendedName>
</protein>
<keyword evidence="2" id="KW-1185">Reference proteome</keyword>
<accession>A0ABY6D1P9</accession>